<feature type="transmembrane region" description="Helical" evidence="6">
    <location>
        <begin position="214"/>
        <end position="236"/>
    </location>
</feature>
<dbReference type="PANTHER" id="PTHR43124">
    <property type="entry name" value="PURINE EFFLUX PUMP PBUE"/>
    <property type="match status" value="1"/>
</dbReference>
<keyword evidence="4 6" id="KW-1133">Transmembrane helix</keyword>
<evidence type="ECO:0000313" key="8">
    <source>
        <dbReference type="EMBL" id="MDQ0516702.1"/>
    </source>
</evidence>
<feature type="transmembrane region" description="Helical" evidence="6">
    <location>
        <begin position="113"/>
        <end position="131"/>
    </location>
</feature>
<organism evidence="8 9">
    <name type="scientific">Kaistia geumhonensis</name>
    <dbReference type="NCBI Taxonomy" id="410839"/>
    <lineage>
        <taxon>Bacteria</taxon>
        <taxon>Pseudomonadati</taxon>
        <taxon>Pseudomonadota</taxon>
        <taxon>Alphaproteobacteria</taxon>
        <taxon>Hyphomicrobiales</taxon>
        <taxon>Kaistiaceae</taxon>
        <taxon>Kaistia</taxon>
    </lineage>
</organism>
<dbReference type="Pfam" id="PF07690">
    <property type="entry name" value="MFS_1"/>
    <property type="match status" value="1"/>
</dbReference>
<feature type="domain" description="Major facilitator superfamily (MFS) profile" evidence="7">
    <location>
        <begin position="18"/>
        <end position="397"/>
    </location>
</feature>
<feature type="transmembrane region" description="Helical" evidence="6">
    <location>
        <begin position="54"/>
        <end position="77"/>
    </location>
</feature>
<keyword evidence="9" id="KW-1185">Reference proteome</keyword>
<dbReference type="CDD" id="cd17324">
    <property type="entry name" value="MFS_NepI_like"/>
    <property type="match status" value="1"/>
</dbReference>
<protein>
    <submittedName>
        <fullName evidence="8">MFS family arabinose efflux permease</fullName>
    </submittedName>
</protein>
<sequence>MTLAFEQRPGSVASAWSAVACLSLLTFVLIASEFMPVSLLTPIARDLGITEGQAGQAIAVSGLFAVLTSLFGNALFARTERRTVVLLYTGVLVISGLAITFAPNFLVFVSGRALIGVSIGGFWSLSTAILARLVTGADLPKALAALQGGTALASVVAAPLGSFLGGLIGWRGAFFMVVPIGLAAMVWQFLVLPRMPAEATSSVRRMVRLLSRRSFAIGMAATTLAFMGQFALFTYLRPFLQDVTGLGVNALSLTLFGLGLAGLAGTSLVGCLLRRHLGVIMVGLPALLSVIAVLLIVLGSAPVPTVLLLIGWGLFTTPIPVVWGTWMTRAIPNDLEAGGGLQVALIQFAITVGAFGGGLLFDTAGWWSTFAFGAVLLLASIPLAASAASTIPEEVSR</sequence>
<evidence type="ECO:0000259" key="7">
    <source>
        <dbReference type="PROSITE" id="PS50850"/>
    </source>
</evidence>
<gene>
    <name evidence="8" type="ORF">QO015_002315</name>
</gene>
<feature type="transmembrane region" description="Helical" evidence="6">
    <location>
        <begin position="174"/>
        <end position="193"/>
    </location>
</feature>
<feature type="transmembrane region" description="Helical" evidence="6">
    <location>
        <begin position="84"/>
        <end position="107"/>
    </location>
</feature>
<name>A0ABU0M6W2_9HYPH</name>
<dbReference type="InterPro" id="IPR050189">
    <property type="entry name" value="MFS_Efflux_Transporters"/>
</dbReference>
<feature type="transmembrane region" description="Helical" evidence="6">
    <location>
        <begin position="279"/>
        <end position="300"/>
    </location>
</feature>
<keyword evidence="2" id="KW-1003">Cell membrane</keyword>
<evidence type="ECO:0000256" key="2">
    <source>
        <dbReference type="ARBA" id="ARBA00022475"/>
    </source>
</evidence>
<dbReference type="InterPro" id="IPR036259">
    <property type="entry name" value="MFS_trans_sf"/>
</dbReference>
<feature type="transmembrane region" description="Helical" evidence="6">
    <location>
        <begin position="143"/>
        <end position="168"/>
    </location>
</feature>
<feature type="transmembrane region" description="Helical" evidence="6">
    <location>
        <begin position="339"/>
        <end position="361"/>
    </location>
</feature>
<evidence type="ECO:0000256" key="1">
    <source>
        <dbReference type="ARBA" id="ARBA00004651"/>
    </source>
</evidence>
<dbReference type="SUPFAM" id="SSF103473">
    <property type="entry name" value="MFS general substrate transporter"/>
    <property type="match status" value="1"/>
</dbReference>
<dbReference type="EMBL" id="JAUSWJ010000001">
    <property type="protein sequence ID" value="MDQ0516702.1"/>
    <property type="molecule type" value="Genomic_DNA"/>
</dbReference>
<reference evidence="8 9" key="1">
    <citation type="submission" date="2023-07" db="EMBL/GenBank/DDBJ databases">
        <title>Genomic Encyclopedia of Type Strains, Phase IV (KMG-IV): sequencing the most valuable type-strain genomes for metagenomic binning, comparative biology and taxonomic classification.</title>
        <authorList>
            <person name="Goeker M."/>
        </authorList>
    </citation>
    <scope>NUCLEOTIDE SEQUENCE [LARGE SCALE GENOMIC DNA]</scope>
    <source>
        <strain evidence="8 9">B1-1</strain>
    </source>
</reference>
<dbReference type="Gene3D" id="1.20.1250.20">
    <property type="entry name" value="MFS general substrate transporter like domains"/>
    <property type="match status" value="1"/>
</dbReference>
<feature type="transmembrane region" description="Helical" evidence="6">
    <location>
        <begin position="306"/>
        <end position="327"/>
    </location>
</feature>
<feature type="transmembrane region" description="Helical" evidence="6">
    <location>
        <begin position="12"/>
        <end position="34"/>
    </location>
</feature>
<dbReference type="PROSITE" id="PS50850">
    <property type="entry name" value="MFS"/>
    <property type="match status" value="1"/>
</dbReference>
<dbReference type="Proteomes" id="UP001223743">
    <property type="component" value="Unassembled WGS sequence"/>
</dbReference>
<dbReference type="InterPro" id="IPR011701">
    <property type="entry name" value="MFS"/>
</dbReference>
<comment type="caution">
    <text evidence="8">The sequence shown here is derived from an EMBL/GenBank/DDBJ whole genome shotgun (WGS) entry which is preliminary data.</text>
</comment>
<accession>A0ABU0M6W2</accession>
<dbReference type="InterPro" id="IPR020846">
    <property type="entry name" value="MFS_dom"/>
</dbReference>
<evidence type="ECO:0000256" key="5">
    <source>
        <dbReference type="ARBA" id="ARBA00023136"/>
    </source>
</evidence>
<keyword evidence="5 6" id="KW-0472">Membrane</keyword>
<proteinExistence type="predicted"/>
<evidence type="ECO:0000256" key="6">
    <source>
        <dbReference type="SAM" id="Phobius"/>
    </source>
</evidence>
<feature type="transmembrane region" description="Helical" evidence="6">
    <location>
        <begin position="248"/>
        <end position="272"/>
    </location>
</feature>
<evidence type="ECO:0000313" key="9">
    <source>
        <dbReference type="Proteomes" id="UP001223743"/>
    </source>
</evidence>
<comment type="subcellular location">
    <subcellularLocation>
        <location evidence="1">Cell membrane</location>
        <topology evidence="1">Multi-pass membrane protein</topology>
    </subcellularLocation>
</comment>
<evidence type="ECO:0000256" key="4">
    <source>
        <dbReference type="ARBA" id="ARBA00022989"/>
    </source>
</evidence>
<feature type="transmembrane region" description="Helical" evidence="6">
    <location>
        <begin position="367"/>
        <end position="391"/>
    </location>
</feature>
<evidence type="ECO:0000256" key="3">
    <source>
        <dbReference type="ARBA" id="ARBA00022692"/>
    </source>
</evidence>
<keyword evidence="3 6" id="KW-0812">Transmembrane</keyword>
<dbReference type="PANTHER" id="PTHR43124:SF5">
    <property type="entry name" value="PURINE RIBONUCLEOSIDE EFFLUX PUMP NEPI"/>
    <property type="match status" value="1"/>
</dbReference>
<dbReference type="RefSeq" id="WP_266279262.1">
    <property type="nucleotide sequence ID" value="NZ_JAPKNF010000001.1"/>
</dbReference>